<accession>A0A0V0H2U5</accession>
<dbReference type="EMBL" id="GEDG01026210">
    <property type="protein sequence ID" value="JAP14693.1"/>
    <property type="molecule type" value="Transcribed_RNA"/>
</dbReference>
<reference evidence="1" key="1">
    <citation type="submission" date="2015-12" db="EMBL/GenBank/DDBJ databases">
        <title>Gene expression during late stages of embryo sac development: a critical building block for successful pollen-pistil interactions.</title>
        <authorList>
            <person name="Liu Y."/>
            <person name="Joly V."/>
            <person name="Sabar M."/>
            <person name="Matton D.P."/>
        </authorList>
    </citation>
    <scope>NUCLEOTIDE SEQUENCE</scope>
</reference>
<protein>
    <submittedName>
        <fullName evidence="1">Putative ovule protein</fullName>
    </submittedName>
</protein>
<name>A0A0V0H2U5_SOLCH</name>
<organism evidence="1">
    <name type="scientific">Solanum chacoense</name>
    <name type="common">Chaco potato</name>
    <dbReference type="NCBI Taxonomy" id="4108"/>
    <lineage>
        <taxon>Eukaryota</taxon>
        <taxon>Viridiplantae</taxon>
        <taxon>Streptophyta</taxon>
        <taxon>Embryophyta</taxon>
        <taxon>Tracheophyta</taxon>
        <taxon>Spermatophyta</taxon>
        <taxon>Magnoliopsida</taxon>
        <taxon>eudicotyledons</taxon>
        <taxon>Gunneridae</taxon>
        <taxon>Pentapetalae</taxon>
        <taxon>asterids</taxon>
        <taxon>lamiids</taxon>
        <taxon>Solanales</taxon>
        <taxon>Solanaceae</taxon>
        <taxon>Solanoideae</taxon>
        <taxon>Solaneae</taxon>
        <taxon>Solanum</taxon>
    </lineage>
</organism>
<evidence type="ECO:0000313" key="1">
    <source>
        <dbReference type="EMBL" id="JAP14693.1"/>
    </source>
</evidence>
<feature type="non-terminal residue" evidence="1">
    <location>
        <position position="1"/>
    </location>
</feature>
<proteinExistence type="predicted"/>
<sequence length="62" mass="7385">NYDSHNTQSNSATIYPCNPTSGSGRVGWGVHRLYPYFCWVEWLFLMNPHDSRKLMFQNRFEK</sequence>
<dbReference type="AlphaFoldDB" id="A0A0V0H2U5"/>